<dbReference type="FunFam" id="3.40.50.1000:FF:000029">
    <property type="entry name" value="3-deoxy-D-manno-octulosonate 8-phosphate phosphatase KdsC"/>
    <property type="match status" value="1"/>
</dbReference>
<dbReference type="InterPro" id="IPR036412">
    <property type="entry name" value="HAD-like_sf"/>
</dbReference>
<feature type="binding site" evidence="12">
    <location>
        <position position="75"/>
    </location>
    <ligand>
        <name>substrate</name>
    </ligand>
</feature>
<comment type="cofactor">
    <cofactor evidence="2 13">
        <name>Mg(2+)</name>
        <dbReference type="ChEBI" id="CHEBI:18420"/>
    </cofactor>
</comment>
<dbReference type="Proteomes" id="UP000315440">
    <property type="component" value="Unassembled WGS sequence"/>
</dbReference>
<keyword evidence="7 13" id="KW-0479">Metal-binding</keyword>
<organism evidence="14 15">
    <name type="scientific">Pseudobythopirellula maris</name>
    <dbReference type="NCBI Taxonomy" id="2527991"/>
    <lineage>
        <taxon>Bacteria</taxon>
        <taxon>Pseudomonadati</taxon>
        <taxon>Planctomycetota</taxon>
        <taxon>Planctomycetia</taxon>
        <taxon>Pirellulales</taxon>
        <taxon>Lacipirellulaceae</taxon>
        <taxon>Pseudobythopirellula</taxon>
    </lineage>
</organism>
<dbReference type="GO" id="GO:0008781">
    <property type="term" value="F:N-acylneuraminate cytidylyltransferase activity"/>
    <property type="evidence" value="ECO:0007669"/>
    <property type="project" value="TreeGrafter"/>
</dbReference>
<dbReference type="SFLD" id="SFLDG01138">
    <property type="entry name" value="C1.6.2:_Deoxy-d-mannose-octulo"/>
    <property type="match status" value="1"/>
</dbReference>
<keyword evidence="15" id="KW-1185">Reference proteome</keyword>
<dbReference type="InterPro" id="IPR010023">
    <property type="entry name" value="KdsC_fam"/>
</dbReference>
<keyword evidence="9 13" id="KW-0460">Magnesium</keyword>
<keyword evidence="10" id="KW-0448">Lipopolysaccharide biosynthesis</keyword>
<evidence type="ECO:0000256" key="7">
    <source>
        <dbReference type="ARBA" id="ARBA00022723"/>
    </source>
</evidence>
<evidence type="ECO:0000256" key="8">
    <source>
        <dbReference type="ARBA" id="ARBA00022801"/>
    </source>
</evidence>
<feature type="binding site" evidence="13">
    <location>
        <position position="114"/>
    </location>
    <ligand>
        <name>Mg(2+)</name>
        <dbReference type="ChEBI" id="CHEBI:18420"/>
    </ligand>
</feature>
<evidence type="ECO:0000256" key="4">
    <source>
        <dbReference type="ARBA" id="ARBA00011881"/>
    </source>
</evidence>
<dbReference type="EMBL" id="SJPQ01000001">
    <property type="protein sequence ID" value="TWT89671.1"/>
    <property type="molecule type" value="Genomic_DNA"/>
</dbReference>
<dbReference type="SUPFAM" id="SSF56784">
    <property type="entry name" value="HAD-like"/>
    <property type="match status" value="1"/>
</dbReference>
<dbReference type="Gene3D" id="3.40.50.1000">
    <property type="entry name" value="HAD superfamily/HAD-like"/>
    <property type="match status" value="1"/>
</dbReference>
<evidence type="ECO:0000256" key="5">
    <source>
        <dbReference type="ARBA" id="ARBA00013066"/>
    </source>
</evidence>
<dbReference type="PANTHER" id="PTHR21485">
    <property type="entry name" value="HAD SUPERFAMILY MEMBERS CMAS AND KDSC"/>
    <property type="match status" value="1"/>
</dbReference>
<dbReference type="RefSeq" id="WP_146395516.1">
    <property type="nucleotide sequence ID" value="NZ_SJPQ01000001.1"/>
</dbReference>
<protein>
    <recommendedName>
        <fullName evidence="6">3-deoxy-D-manno-octulosonate 8-phosphate phosphatase KdsC</fullName>
        <ecNumber evidence="5">3.1.3.45</ecNumber>
    </recommendedName>
    <alternativeName>
        <fullName evidence="11">KDO 8-P phosphatase</fullName>
    </alternativeName>
</protein>
<feature type="binding site" evidence="12">
    <location>
        <position position="52"/>
    </location>
    <ligand>
        <name>substrate</name>
    </ligand>
</feature>
<dbReference type="InterPro" id="IPR050793">
    <property type="entry name" value="CMP-NeuNAc_synthase"/>
</dbReference>
<evidence type="ECO:0000256" key="6">
    <source>
        <dbReference type="ARBA" id="ARBA00020092"/>
    </source>
</evidence>
<feature type="binding site" evidence="12">
    <location>
        <position position="18"/>
    </location>
    <ligand>
        <name>substrate</name>
    </ligand>
</feature>
<evidence type="ECO:0000256" key="3">
    <source>
        <dbReference type="ARBA" id="ARBA00005893"/>
    </source>
</evidence>
<dbReference type="CDD" id="cd01630">
    <property type="entry name" value="HAD_KDO-like"/>
    <property type="match status" value="1"/>
</dbReference>
<dbReference type="SFLD" id="SFLDG01136">
    <property type="entry name" value="C1.6:_Phosphoserine_Phosphatas"/>
    <property type="match status" value="1"/>
</dbReference>
<dbReference type="InterPro" id="IPR023214">
    <property type="entry name" value="HAD_sf"/>
</dbReference>
<evidence type="ECO:0000256" key="2">
    <source>
        <dbReference type="ARBA" id="ARBA00001946"/>
    </source>
</evidence>
<feature type="binding site" evidence="12">
    <location>
        <position position="67"/>
    </location>
    <ligand>
        <name>substrate</name>
    </ligand>
</feature>
<evidence type="ECO:0000256" key="12">
    <source>
        <dbReference type="PIRSR" id="PIRSR006118-1"/>
    </source>
</evidence>
<dbReference type="PANTHER" id="PTHR21485:SF6">
    <property type="entry name" value="N-ACYLNEURAMINATE CYTIDYLYLTRANSFERASE-RELATED"/>
    <property type="match status" value="1"/>
</dbReference>
<evidence type="ECO:0000256" key="11">
    <source>
        <dbReference type="ARBA" id="ARBA00031051"/>
    </source>
</evidence>
<dbReference type="EC" id="3.1.3.45" evidence="5"/>
<comment type="subunit">
    <text evidence="4">Homotetramer.</text>
</comment>
<dbReference type="GO" id="GO:0046872">
    <property type="term" value="F:metal ion binding"/>
    <property type="evidence" value="ECO:0007669"/>
    <property type="project" value="UniProtKB-KW"/>
</dbReference>
<dbReference type="GO" id="GO:0009103">
    <property type="term" value="P:lipopolysaccharide biosynthetic process"/>
    <property type="evidence" value="ECO:0007669"/>
    <property type="project" value="UniProtKB-KW"/>
</dbReference>
<reference evidence="14 15" key="1">
    <citation type="submission" date="2019-02" db="EMBL/GenBank/DDBJ databases">
        <title>Deep-cultivation of Planctomycetes and their phenomic and genomic characterization uncovers novel biology.</title>
        <authorList>
            <person name="Wiegand S."/>
            <person name="Jogler M."/>
            <person name="Boedeker C."/>
            <person name="Pinto D."/>
            <person name="Vollmers J."/>
            <person name="Rivas-Marin E."/>
            <person name="Kohn T."/>
            <person name="Peeters S.H."/>
            <person name="Heuer A."/>
            <person name="Rast P."/>
            <person name="Oberbeckmann S."/>
            <person name="Bunk B."/>
            <person name="Jeske O."/>
            <person name="Meyerdierks A."/>
            <person name="Storesund J.E."/>
            <person name="Kallscheuer N."/>
            <person name="Luecker S."/>
            <person name="Lage O.M."/>
            <person name="Pohl T."/>
            <person name="Merkel B.J."/>
            <person name="Hornburger P."/>
            <person name="Mueller R.-W."/>
            <person name="Bruemmer F."/>
            <person name="Labrenz M."/>
            <person name="Spormann A.M."/>
            <person name="Op Den Camp H."/>
            <person name="Overmann J."/>
            <person name="Amann R."/>
            <person name="Jetten M.S.M."/>
            <person name="Mascher T."/>
            <person name="Medema M.H."/>
            <person name="Devos D.P."/>
            <person name="Kaster A.-K."/>
            <person name="Ovreas L."/>
            <person name="Rohde M."/>
            <person name="Galperin M.Y."/>
            <person name="Jogler C."/>
        </authorList>
    </citation>
    <scope>NUCLEOTIDE SEQUENCE [LARGE SCALE GENOMIC DNA]</scope>
    <source>
        <strain evidence="14 15">Mal64</strain>
    </source>
</reference>
<evidence type="ECO:0000256" key="1">
    <source>
        <dbReference type="ARBA" id="ARBA00000898"/>
    </source>
</evidence>
<dbReference type="SFLD" id="SFLDS00003">
    <property type="entry name" value="Haloacid_Dehalogenase"/>
    <property type="match status" value="1"/>
</dbReference>
<dbReference type="OrthoDB" id="9805604at2"/>
<proteinExistence type="inferred from homology"/>
<dbReference type="AlphaFoldDB" id="A0A5C5ZSC9"/>
<evidence type="ECO:0000313" key="15">
    <source>
        <dbReference type="Proteomes" id="UP000315440"/>
    </source>
</evidence>
<dbReference type="NCBIfam" id="TIGR01670">
    <property type="entry name" value="KdsC-phosphatas"/>
    <property type="match status" value="1"/>
</dbReference>
<keyword evidence="8 14" id="KW-0378">Hydrolase</keyword>
<dbReference type="Pfam" id="PF08282">
    <property type="entry name" value="Hydrolase_3"/>
    <property type="match status" value="1"/>
</dbReference>
<feature type="binding site" evidence="13">
    <location>
        <position position="16"/>
    </location>
    <ligand>
        <name>Mg(2+)</name>
        <dbReference type="ChEBI" id="CHEBI:18420"/>
    </ligand>
</feature>
<dbReference type="PIRSF" id="PIRSF006118">
    <property type="entry name" value="KDO8-P_Ptase"/>
    <property type="match status" value="1"/>
</dbReference>
<feature type="binding site" evidence="12">
    <location>
        <position position="91"/>
    </location>
    <ligand>
        <name>substrate</name>
    </ligand>
</feature>
<name>A0A5C5ZSC9_9BACT</name>
<gene>
    <name evidence="14" type="primary">kdsC</name>
    <name evidence="14" type="ORF">Mal64_00500</name>
</gene>
<dbReference type="GO" id="GO:0019143">
    <property type="term" value="F:3-deoxy-manno-octulosonate-8-phosphatase activity"/>
    <property type="evidence" value="ECO:0007669"/>
    <property type="project" value="UniProtKB-EC"/>
</dbReference>
<evidence type="ECO:0000256" key="10">
    <source>
        <dbReference type="ARBA" id="ARBA00022985"/>
    </source>
</evidence>
<evidence type="ECO:0000256" key="9">
    <source>
        <dbReference type="ARBA" id="ARBA00022842"/>
    </source>
</evidence>
<comment type="similarity">
    <text evidence="3">Belongs to the KdsC family.</text>
</comment>
<evidence type="ECO:0000256" key="13">
    <source>
        <dbReference type="PIRSR" id="PIRSR006118-2"/>
    </source>
</evidence>
<sequence>MQHDPTCERIKLLLSDVDGVMTSGGVTYSDRSTGAGSIESKTFNIKDGLGIRLWIESGGKFGVVTGRASAIVERRAEELGIEIVRQGVSDKAPVVRETAESLGLAMDEVAYLGDDLPDLAPIREAGFGVAVADAVDEVRRSADWVTTAPGGAGAVRELVEHLLKHSGRWGDALAKY</sequence>
<evidence type="ECO:0000313" key="14">
    <source>
        <dbReference type="EMBL" id="TWT89671.1"/>
    </source>
</evidence>
<accession>A0A5C5ZSC9</accession>
<comment type="catalytic activity">
    <reaction evidence="1">
        <text>3-deoxy-alpha-D-manno-2-octulosonate-8-phosphate + H2O = 3-deoxy-alpha-D-manno-oct-2-ulosonate + phosphate</text>
        <dbReference type="Rhea" id="RHEA:11500"/>
        <dbReference type="ChEBI" id="CHEBI:15377"/>
        <dbReference type="ChEBI" id="CHEBI:43474"/>
        <dbReference type="ChEBI" id="CHEBI:85985"/>
        <dbReference type="ChEBI" id="CHEBI:85986"/>
        <dbReference type="EC" id="3.1.3.45"/>
    </reaction>
</comment>
<comment type="caution">
    <text evidence="14">The sequence shown here is derived from an EMBL/GenBank/DDBJ whole genome shotgun (WGS) entry which is preliminary data.</text>
</comment>